<dbReference type="OrthoDB" id="194060at2157"/>
<feature type="domain" description="Luciferase-like" evidence="3">
    <location>
        <begin position="27"/>
        <end position="320"/>
    </location>
</feature>
<dbReference type="InterPro" id="IPR011251">
    <property type="entry name" value="Luciferase-like_dom"/>
</dbReference>
<dbReference type="EMBL" id="FOZS01000001">
    <property type="protein sequence ID" value="SFS50549.1"/>
    <property type="molecule type" value="Genomic_DNA"/>
</dbReference>
<dbReference type="Pfam" id="PF00296">
    <property type="entry name" value="Bac_luciferase"/>
    <property type="match status" value="1"/>
</dbReference>
<evidence type="ECO:0000259" key="3">
    <source>
        <dbReference type="Pfam" id="PF00296"/>
    </source>
</evidence>
<organism evidence="4 5">
    <name type="scientific">Halostagnicola kamekurae</name>
    <dbReference type="NCBI Taxonomy" id="619731"/>
    <lineage>
        <taxon>Archaea</taxon>
        <taxon>Methanobacteriati</taxon>
        <taxon>Methanobacteriota</taxon>
        <taxon>Stenosarchaea group</taxon>
        <taxon>Halobacteria</taxon>
        <taxon>Halobacteriales</taxon>
        <taxon>Natrialbaceae</taxon>
        <taxon>Halostagnicola</taxon>
    </lineage>
</organism>
<dbReference type="InterPro" id="IPR050564">
    <property type="entry name" value="F420-G6PD/mer"/>
</dbReference>
<evidence type="ECO:0000313" key="4">
    <source>
        <dbReference type="EMBL" id="SFS50549.1"/>
    </source>
</evidence>
<evidence type="ECO:0000256" key="1">
    <source>
        <dbReference type="ARBA" id="ARBA00023002"/>
    </source>
</evidence>
<dbReference type="SUPFAM" id="SSF51679">
    <property type="entry name" value="Bacterial luciferase-like"/>
    <property type="match status" value="1"/>
</dbReference>
<dbReference type="PANTHER" id="PTHR43244:SF1">
    <property type="entry name" value="5,10-METHYLENETETRAHYDROMETHANOPTERIN REDUCTASE"/>
    <property type="match status" value="1"/>
</dbReference>
<dbReference type="AlphaFoldDB" id="A0A1I6QDJ6"/>
<keyword evidence="5" id="KW-1185">Reference proteome</keyword>
<dbReference type="Proteomes" id="UP000199199">
    <property type="component" value="Unassembled WGS sequence"/>
</dbReference>
<feature type="compositionally biased region" description="Basic and acidic residues" evidence="2">
    <location>
        <begin position="10"/>
        <end position="22"/>
    </location>
</feature>
<dbReference type="InterPro" id="IPR023909">
    <property type="entry name" value="F420_NP1902A"/>
</dbReference>
<dbReference type="CDD" id="cd01097">
    <property type="entry name" value="Tetrahydromethanopterin_reductase"/>
    <property type="match status" value="1"/>
</dbReference>
<accession>A0A1I6QDJ6</accession>
<protein>
    <submittedName>
        <fullName evidence="4">Coenzyme F420-dependent oxidoreductase, NP1902A family</fullName>
    </submittedName>
</protein>
<name>A0A1I6QDJ6_9EURY</name>
<evidence type="ECO:0000256" key="2">
    <source>
        <dbReference type="SAM" id="MobiDB-lite"/>
    </source>
</evidence>
<proteinExistence type="predicted"/>
<dbReference type="PANTHER" id="PTHR43244">
    <property type="match status" value="1"/>
</dbReference>
<dbReference type="NCBIfam" id="TIGR04024">
    <property type="entry name" value="F420_NP1902A"/>
    <property type="match status" value="1"/>
</dbReference>
<dbReference type="InterPro" id="IPR036661">
    <property type="entry name" value="Luciferase-like_sf"/>
</dbReference>
<evidence type="ECO:0000313" key="5">
    <source>
        <dbReference type="Proteomes" id="UP000199199"/>
    </source>
</evidence>
<dbReference type="Gene3D" id="3.20.20.30">
    <property type="entry name" value="Luciferase-like domain"/>
    <property type="match status" value="1"/>
</dbReference>
<dbReference type="RefSeq" id="WP_092902623.1">
    <property type="nucleotide sequence ID" value="NZ_FOZS01000001.1"/>
</dbReference>
<sequence>MSSRGGGGTTDHRELRTTTARDVHLPVAAQPSVDALVEYARVAEAAGYDLAWLPETWGRDAVTVLTAIAERTETIGVGSSIVNTYSRSPALLGQTAATLQEVADGRFRLGIGPSGPIVIENWHGVDFDDPLRRTREYVEVIRRVLSGDPVEYDGDQFSLSGFKLRSEPPARTPPIDVTGMGPKAVELAGRFADGWHAIMFTADGMEDRLEDLRRGVELGDRSPEDVRVTVGVTCCALADAERARELARQHAAFYIGGMGTYYRDSIARQGYEQAHEIHDAWQDGDREQATAALDDDLLDELCAAGRPETARDSLAAFESLEGVDAVAVSFPRGANEDEIRETLSALAPADDSS</sequence>
<reference evidence="5" key="1">
    <citation type="submission" date="2016-10" db="EMBL/GenBank/DDBJ databases">
        <authorList>
            <person name="Varghese N."/>
            <person name="Submissions S."/>
        </authorList>
    </citation>
    <scope>NUCLEOTIDE SEQUENCE [LARGE SCALE GENOMIC DNA]</scope>
    <source>
        <strain evidence="5">DSM 22427</strain>
    </source>
</reference>
<gene>
    <name evidence="4" type="ORF">SAMN04488556_1202</name>
</gene>
<keyword evidence="1" id="KW-0560">Oxidoreductase</keyword>
<dbReference type="GO" id="GO:0016705">
    <property type="term" value="F:oxidoreductase activity, acting on paired donors, with incorporation or reduction of molecular oxygen"/>
    <property type="evidence" value="ECO:0007669"/>
    <property type="project" value="InterPro"/>
</dbReference>
<feature type="region of interest" description="Disordered" evidence="2">
    <location>
        <begin position="1"/>
        <end position="22"/>
    </location>
</feature>